<accession>A0A0N1N1R3</accession>
<reference evidence="2 3" key="1">
    <citation type="submission" date="2015-07" db="EMBL/GenBank/DDBJ databases">
        <title>Whole genome sequencing of Bosea vaviloviae isolated from cave pool.</title>
        <authorList>
            <person name="Tan N.E.H."/>
            <person name="Lee Y.P."/>
            <person name="Gan H.M."/>
            <person name="Barton H."/>
            <person name="Savka M.A."/>
        </authorList>
    </citation>
    <scope>NUCLEOTIDE SEQUENCE [LARGE SCALE GENOMIC DNA]</scope>
    <source>
        <strain evidence="2 3">SD260</strain>
    </source>
</reference>
<dbReference type="Proteomes" id="UP000037822">
    <property type="component" value="Unassembled WGS sequence"/>
</dbReference>
<sequence length="254" mass="26749">MTASDTSSSPALVTAAILVIGDEILSGRTKDKNIGYIAEYLTNIGIELREVRIVPDVQEEIVSALNALRSRQTYVFTTGGIGPTHDDITADSVAAAFGVSIDHDPRAIAMLSERFPADQLNEARLRMARIPAGANLIANSVSKAPGFNIGNVYVMAGVPSIMQAMLDALAPTLKTGVKILSDTVRAGLREGDIGTALAEVAKAHPDVSIGSYPFFSDEGPDTNVVVRSRDAQKLAEAMAAVKTMLAAEQARLGV</sequence>
<dbReference type="Pfam" id="PF24102">
    <property type="entry name" value="FLAD1_M"/>
    <property type="match status" value="1"/>
</dbReference>
<feature type="domain" description="MoaB/Mog" evidence="1">
    <location>
        <begin position="16"/>
        <end position="176"/>
    </location>
</feature>
<dbReference type="CDD" id="cd00885">
    <property type="entry name" value="cinA"/>
    <property type="match status" value="1"/>
</dbReference>
<dbReference type="PANTHER" id="PTHR13939">
    <property type="entry name" value="NICOTINAMIDE-NUCLEOTIDE AMIDOHYDROLASE PNCC"/>
    <property type="match status" value="1"/>
</dbReference>
<dbReference type="InterPro" id="IPR036425">
    <property type="entry name" value="MoaB/Mog-like_dom_sf"/>
</dbReference>
<dbReference type="RefSeq" id="WP_054211747.1">
    <property type="nucleotide sequence ID" value="NZ_LGSZ01000078.1"/>
</dbReference>
<dbReference type="OrthoDB" id="9801454at2"/>
<evidence type="ECO:0000313" key="3">
    <source>
        <dbReference type="Proteomes" id="UP000037822"/>
    </source>
</evidence>
<evidence type="ECO:0000313" key="2">
    <source>
        <dbReference type="EMBL" id="KPH75514.1"/>
    </source>
</evidence>
<dbReference type="Pfam" id="PF00994">
    <property type="entry name" value="MoCF_biosynth"/>
    <property type="match status" value="1"/>
</dbReference>
<dbReference type="SUPFAM" id="SSF53218">
    <property type="entry name" value="Molybdenum cofactor biosynthesis proteins"/>
    <property type="match status" value="1"/>
</dbReference>
<dbReference type="InterPro" id="IPR001453">
    <property type="entry name" value="MoaB/Mog_dom"/>
</dbReference>
<organism evidence="2 3">
    <name type="scientific">Bosea vaviloviae</name>
    <dbReference type="NCBI Taxonomy" id="1526658"/>
    <lineage>
        <taxon>Bacteria</taxon>
        <taxon>Pseudomonadati</taxon>
        <taxon>Pseudomonadota</taxon>
        <taxon>Alphaproteobacteria</taxon>
        <taxon>Hyphomicrobiales</taxon>
        <taxon>Boseaceae</taxon>
        <taxon>Bosea</taxon>
    </lineage>
</organism>
<protein>
    <submittedName>
        <fullName evidence="2">Molybdenum cofactor biosynthesis protein</fullName>
    </submittedName>
</protein>
<dbReference type="AlphaFoldDB" id="A0A0N1N1R3"/>
<keyword evidence="3" id="KW-1185">Reference proteome</keyword>
<gene>
    <name evidence="2" type="ORF">AE618_24365</name>
</gene>
<name>A0A0N1N1R3_9HYPH</name>
<dbReference type="SMART" id="SM00852">
    <property type="entry name" value="MoCF_biosynth"/>
    <property type="match status" value="1"/>
</dbReference>
<dbReference type="InterPro" id="IPR056596">
    <property type="entry name" value="FLAD1_M"/>
</dbReference>
<dbReference type="PATRIC" id="fig|1526658.3.peg.901"/>
<evidence type="ECO:0000259" key="1">
    <source>
        <dbReference type="SMART" id="SM00852"/>
    </source>
</evidence>
<dbReference type="Gene3D" id="3.40.980.10">
    <property type="entry name" value="MoaB/Mog-like domain"/>
    <property type="match status" value="1"/>
</dbReference>
<dbReference type="EMBL" id="LGSZ01000078">
    <property type="protein sequence ID" value="KPH75514.1"/>
    <property type="molecule type" value="Genomic_DNA"/>
</dbReference>
<dbReference type="InterPro" id="IPR050101">
    <property type="entry name" value="CinA"/>
</dbReference>
<proteinExistence type="predicted"/>
<comment type="caution">
    <text evidence="2">The sequence shown here is derived from an EMBL/GenBank/DDBJ whole genome shotgun (WGS) entry which is preliminary data.</text>
</comment>
<dbReference type="PANTHER" id="PTHR13939:SF0">
    <property type="entry name" value="NMN AMIDOHYDROLASE-LIKE PROTEIN YFAY"/>
    <property type="match status" value="1"/>
</dbReference>